<name>A0A4P8HN18_9BURK</name>
<evidence type="ECO:0000313" key="4">
    <source>
        <dbReference type="EMBL" id="QCP09685.1"/>
    </source>
</evidence>
<evidence type="ECO:0000313" key="3">
    <source>
        <dbReference type="EMBL" id="MBB3219621.1"/>
    </source>
</evidence>
<accession>A0A4P8HN18</accession>
<feature type="compositionally biased region" description="Basic and acidic residues" evidence="1">
    <location>
        <begin position="38"/>
        <end position="50"/>
    </location>
</feature>
<reference evidence="3 6" key="2">
    <citation type="submission" date="2020-08" db="EMBL/GenBank/DDBJ databases">
        <title>Genomic Encyclopedia of Type Strains, Phase III (KMG-III): the genomes of soil and plant-associated and newly described type strains.</title>
        <authorList>
            <person name="Whitman W."/>
        </authorList>
    </citation>
    <scope>NUCLEOTIDE SEQUENCE [LARGE SCALE GENOMIC DNA]</scope>
    <source>
        <strain evidence="3 6">CECT 7753</strain>
    </source>
</reference>
<keyword evidence="2" id="KW-0812">Transmembrane</keyword>
<keyword evidence="2" id="KW-1133">Transmembrane helix</keyword>
<keyword evidence="2" id="KW-0472">Membrane</keyword>
<dbReference type="Proteomes" id="UP000298763">
    <property type="component" value="Chromosome"/>
</dbReference>
<feature type="compositionally biased region" description="Basic and acidic residues" evidence="1">
    <location>
        <begin position="145"/>
        <end position="156"/>
    </location>
</feature>
<feature type="region of interest" description="Disordered" evidence="1">
    <location>
        <begin position="97"/>
        <end position="164"/>
    </location>
</feature>
<protein>
    <submittedName>
        <fullName evidence="3">Uncharacterized protein</fullName>
    </submittedName>
</protein>
<evidence type="ECO:0000256" key="2">
    <source>
        <dbReference type="SAM" id="Phobius"/>
    </source>
</evidence>
<dbReference type="AlphaFoldDB" id="A0A4P8HN18"/>
<dbReference type="Proteomes" id="UP000584325">
    <property type="component" value="Unassembled WGS sequence"/>
</dbReference>
<dbReference type="EMBL" id="JACHXS010000001">
    <property type="protein sequence ID" value="MBB3219621.1"/>
    <property type="molecule type" value="Genomic_DNA"/>
</dbReference>
<dbReference type="RefSeq" id="WP_137312572.1">
    <property type="nucleotide sequence ID" value="NZ_CP040017.1"/>
</dbReference>
<evidence type="ECO:0000313" key="5">
    <source>
        <dbReference type="Proteomes" id="UP000298763"/>
    </source>
</evidence>
<evidence type="ECO:0000313" key="6">
    <source>
        <dbReference type="Proteomes" id="UP000584325"/>
    </source>
</evidence>
<gene>
    <name evidence="4" type="ORF">FCL38_04050</name>
    <name evidence="3" type="ORF">FHS02_000408</name>
</gene>
<evidence type="ECO:0000256" key="1">
    <source>
        <dbReference type="SAM" id="MobiDB-lite"/>
    </source>
</evidence>
<organism evidence="3 6">
    <name type="scientific">Pseudoduganella umbonata</name>
    <dbReference type="NCBI Taxonomy" id="864828"/>
    <lineage>
        <taxon>Bacteria</taxon>
        <taxon>Pseudomonadati</taxon>
        <taxon>Pseudomonadota</taxon>
        <taxon>Betaproteobacteria</taxon>
        <taxon>Burkholderiales</taxon>
        <taxon>Oxalobacteraceae</taxon>
        <taxon>Telluria group</taxon>
        <taxon>Pseudoduganella</taxon>
    </lineage>
</organism>
<proteinExistence type="predicted"/>
<feature type="region of interest" description="Disordered" evidence="1">
    <location>
        <begin position="31"/>
        <end position="56"/>
    </location>
</feature>
<keyword evidence="5" id="KW-1185">Reference proteome</keyword>
<reference evidence="4 5" key="1">
    <citation type="submission" date="2019-05" db="EMBL/GenBank/DDBJ databases">
        <title>Draft Genome Sequences of Six Type Strains of the Genus Massilia.</title>
        <authorList>
            <person name="Miess H."/>
            <person name="Frediansyhah A."/>
            <person name="Gross H."/>
        </authorList>
    </citation>
    <scope>NUCLEOTIDE SEQUENCE [LARGE SCALE GENOMIC DNA]</scope>
    <source>
        <strain evidence="4 5">DSMZ 26121</strain>
    </source>
</reference>
<dbReference type="EMBL" id="CP040017">
    <property type="protein sequence ID" value="QCP09685.1"/>
    <property type="molecule type" value="Genomic_DNA"/>
</dbReference>
<feature type="transmembrane region" description="Helical" evidence="2">
    <location>
        <begin position="390"/>
        <end position="407"/>
    </location>
</feature>
<sequence length="555" mass="61435">MDTLDNREDAGALQEDMARLRRDAAAERARLARRRSDRAKLAEMERRAQEVDPAARPAAERLAASLRRRLDDAVLLDGADDALAGRLKEIEQALQQRSDALAGQRKRSAAPPAGADAPRDRAPPPDRAHQRRVERLDAELDATEDELRTHRNDLRTDGGQPDAALAPASNMALQRIDALELDARRLLQAAARRARQLHLQRIAGEQLLRRLDEGLPASAAERIEALGRHLREEYGRTLAELERHWTTQWAEIVRRADVLVIQRLASTHAIPDIDPDFEIVSLRDADLAVLASYLRFETWQLMQAAAVRLPRRSRQAFLCARGDAASGRAAPDDLLVPPLPAAATLALARKAGALDDLQPLGRIDVSPGARWRRGDYLAAIGRFAKEVTRAPMAILGPLGFLTMFGISMNTELKGLANEYWGVGALVLVLAILVSVYTFWRKSMLAEKTVLERGKTQLRDLLRKRGELAWQEWRQQLADHGERSIRRALALLAEAAAPAGNPGSGARERQLAESQVRDAGSLLKRLEAGAAALRRLRERRVPELRAALRALEEGGP</sequence>
<feature type="transmembrane region" description="Helical" evidence="2">
    <location>
        <begin position="419"/>
        <end position="439"/>
    </location>
</feature>
<feature type="compositionally biased region" description="Basic and acidic residues" evidence="1">
    <location>
        <begin position="117"/>
        <end position="138"/>
    </location>
</feature>